<dbReference type="EMBL" id="MU807432">
    <property type="protein sequence ID" value="KAJ3831483.1"/>
    <property type="molecule type" value="Genomic_DNA"/>
</dbReference>
<dbReference type="PANTHER" id="PTHR35871">
    <property type="entry name" value="EXPRESSED PROTEIN"/>
    <property type="match status" value="1"/>
</dbReference>
<sequence>MFAPNWGSRLVQNWVHDWVSVRQLPQSNRGRHSKINSVLSDPTAREAIQTYLRSHKWAINPPKLEKLMKGEMLPVEAAEYCREIEHDEMPRGLKSFIEEKLLPRLHIPPETLLHGSKLVLVAHDEMVAQAHDGLRYTWVLNGEQPLRKKGVGRGLHQSDFICSTVGWLEEASGMWNGELFAKQLEEKFFPAFAAAHGPGHTAVILVDNSQGHASYASDALRASAMNLKPGGKQPRMHPGWYIRDGIKVVQSMVFPLDHHTHPNQPKGMKAILQERENMPKALRSVPVDLIRKWEHRSWRFIDAYSENLDATDALYKVKAFSSRKYKSHRRNPEQLAQAMDEI</sequence>
<evidence type="ECO:0000313" key="1">
    <source>
        <dbReference type="EMBL" id="KAJ3831483.1"/>
    </source>
</evidence>
<keyword evidence="2" id="KW-1185">Reference proteome</keyword>
<reference evidence="1" key="1">
    <citation type="submission" date="2022-08" db="EMBL/GenBank/DDBJ databases">
        <authorList>
            <consortium name="DOE Joint Genome Institute"/>
            <person name="Min B."/>
            <person name="Riley R."/>
            <person name="Sierra-Patev S."/>
            <person name="Naranjo-Ortiz M."/>
            <person name="Looney B."/>
            <person name="Konkel Z."/>
            <person name="Slot J.C."/>
            <person name="Sakamoto Y."/>
            <person name="Steenwyk J.L."/>
            <person name="Rokas A."/>
            <person name="Carro J."/>
            <person name="Camarero S."/>
            <person name="Ferreira P."/>
            <person name="Molpeceres G."/>
            <person name="Ruiz-Duenas F.J."/>
            <person name="Serrano A."/>
            <person name="Henrissat B."/>
            <person name="Drula E."/>
            <person name="Hughes K.W."/>
            <person name="Mata J.L."/>
            <person name="Ishikawa N.K."/>
            <person name="Vargas-Isla R."/>
            <person name="Ushijima S."/>
            <person name="Smith C.A."/>
            <person name="Ahrendt S."/>
            <person name="Andreopoulos W."/>
            <person name="He G."/>
            <person name="Labutti K."/>
            <person name="Lipzen A."/>
            <person name="Ng V."/>
            <person name="Sandor L."/>
            <person name="Barry K."/>
            <person name="Martinez A.T."/>
            <person name="Xiao Y."/>
            <person name="Gibbons J.G."/>
            <person name="Terashima K."/>
            <person name="Hibbett D.S."/>
            <person name="Grigoriev I.V."/>
        </authorList>
    </citation>
    <scope>NUCLEOTIDE SEQUENCE</scope>
    <source>
        <strain evidence="1">TFB9207</strain>
    </source>
</reference>
<name>A0AA38NVN8_9AGAR</name>
<organism evidence="1 2">
    <name type="scientific">Lentinula raphanica</name>
    <dbReference type="NCBI Taxonomy" id="153919"/>
    <lineage>
        <taxon>Eukaryota</taxon>
        <taxon>Fungi</taxon>
        <taxon>Dikarya</taxon>
        <taxon>Basidiomycota</taxon>
        <taxon>Agaricomycotina</taxon>
        <taxon>Agaricomycetes</taxon>
        <taxon>Agaricomycetidae</taxon>
        <taxon>Agaricales</taxon>
        <taxon>Marasmiineae</taxon>
        <taxon>Omphalotaceae</taxon>
        <taxon>Lentinula</taxon>
    </lineage>
</organism>
<gene>
    <name evidence="1" type="ORF">F5878DRAFT_654823</name>
</gene>
<protein>
    <submittedName>
        <fullName evidence="1">Uncharacterized protein</fullName>
    </submittedName>
</protein>
<proteinExistence type="predicted"/>
<dbReference type="Proteomes" id="UP001163846">
    <property type="component" value="Unassembled WGS sequence"/>
</dbReference>
<evidence type="ECO:0000313" key="2">
    <source>
        <dbReference type="Proteomes" id="UP001163846"/>
    </source>
</evidence>
<dbReference type="PANTHER" id="PTHR35871:SF1">
    <property type="entry name" value="CXC1-LIKE CYSTEINE CLUSTER ASSOCIATED WITH KDZ TRANSPOSASES DOMAIN-CONTAINING PROTEIN"/>
    <property type="match status" value="1"/>
</dbReference>
<comment type="caution">
    <text evidence="1">The sequence shown here is derived from an EMBL/GenBank/DDBJ whole genome shotgun (WGS) entry which is preliminary data.</text>
</comment>
<dbReference type="AlphaFoldDB" id="A0AA38NVN8"/>
<accession>A0AA38NVN8</accession>